<feature type="domain" description="OB-fold nucleic acid binding" evidence="8">
    <location>
        <begin position="11"/>
        <end position="101"/>
    </location>
</feature>
<comment type="subcellular location">
    <subcellularLocation>
        <location evidence="5 6">Cytoplasm</location>
    </subcellularLocation>
</comment>
<dbReference type="HAMAP" id="MF_00378">
    <property type="entry name" value="Exonuc_7_L"/>
    <property type="match status" value="1"/>
</dbReference>
<feature type="domain" description="Exonuclease VII large subunit C-terminal" evidence="7">
    <location>
        <begin position="125"/>
        <end position="331"/>
    </location>
</feature>
<comment type="caution">
    <text evidence="9">The sequence shown here is derived from an EMBL/GenBank/DDBJ whole genome shotgun (WGS) entry which is preliminary data.</text>
</comment>
<evidence type="ECO:0000256" key="1">
    <source>
        <dbReference type="ARBA" id="ARBA00022490"/>
    </source>
</evidence>
<evidence type="ECO:0000256" key="2">
    <source>
        <dbReference type="ARBA" id="ARBA00022722"/>
    </source>
</evidence>
<dbReference type="InterPro" id="IPR003753">
    <property type="entry name" value="Exonuc_VII_L"/>
</dbReference>
<keyword evidence="3 5" id="KW-0378">Hydrolase</keyword>
<evidence type="ECO:0000259" key="8">
    <source>
        <dbReference type="Pfam" id="PF13742"/>
    </source>
</evidence>
<dbReference type="GO" id="GO:0008855">
    <property type="term" value="F:exodeoxyribonuclease VII activity"/>
    <property type="evidence" value="ECO:0007669"/>
    <property type="project" value="UniProtKB-UniRule"/>
</dbReference>
<comment type="function">
    <text evidence="5">Bidirectionally degrades single-stranded DNA into large acid-insoluble oligonucleotides, which are then degraded further into small acid-soluble oligonucleotides.</text>
</comment>
<dbReference type="GO" id="GO:0003676">
    <property type="term" value="F:nucleic acid binding"/>
    <property type="evidence" value="ECO:0007669"/>
    <property type="project" value="InterPro"/>
</dbReference>
<dbReference type="AlphaFoldDB" id="A0A6H9YGU7"/>
<comment type="subunit">
    <text evidence="5">Heterooligomer composed of large and small subunits.</text>
</comment>
<dbReference type="PANTHER" id="PTHR30008">
    <property type="entry name" value="EXODEOXYRIBONUCLEASE 7 LARGE SUBUNIT"/>
    <property type="match status" value="1"/>
</dbReference>
<dbReference type="GO" id="GO:0005737">
    <property type="term" value="C:cytoplasm"/>
    <property type="evidence" value="ECO:0007669"/>
    <property type="project" value="UniProtKB-SubCell"/>
</dbReference>
<evidence type="ECO:0000259" key="7">
    <source>
        <dbReference type="Pfam" id="PF02601"/>
    </source>
</evidence>
<dbReference type="Pfam" id="PF02601">
    <property type="entry name" value="Exonuc_VII_L"/>
    <property type="match status" value="1"/>
</dbReference>
<keyword evidence="4 5" id="KW-0269">Exonuclease</keyword>
<proteinExistence type="inferred from homology"/>
<dbReference type="GO" id="GO:0009318">
    <property type="term" value="C:exodeoxyribonuclease VII complex"/>
    <property type="evidence" value="ECO:0007669"/>
    <property type="project" value="UniProtKB-UniRule"/>
</dbReference>
<evidence type="ECO:0000313" key="9">
    <source>
        <dbReference type="EMBL" id="KAB2344148.1"/>
    </source>
</evidence>
<comment type="catalytic activity">
    <reaction evidence="5 6">
        <text>Exonucleolytic cleavage in either 5'- to 3'- or 3'- to 5'-direction to yield nucleoside 5'-phosphates.</text>
        <dbReference type="EC" id="3.1.11.6"/>
    </reaction>
</comment>
<reference evidence="9 10" key="1">
    <citation type="submission" date="2019-09" db="EMBL/GenBank/DDBJ databases">
        <title>Actinomadura physcomitrii sp. nov., a novel actinomycete isolated from moss [Physcomitrium sphaericum (Ludw) Fuernr].</title>
        <authorList>
            <person name="Zhuang X."/>
            <person name="Liu C."/>
        </authorList>
    </citation>
    <scope>NUCLEOTIDE SEQUENCE [LARGE SCALE GENOMIC DNA]</scope>
    <source>
        <strain evidence="9 10">HMC1</strain>
    </source>
</reference>
<dbReference type="EC" id="3.1.11.6" evidence="5"/>
<dbReference type="NCBIfam" id="TIGR00237">
    <property type="entry name" value="xseA"/>
    <property type="match status" value="1"/>
</dbReference>
<dbReference type="EMBL" id="WBMT01000017">
    <property type="protein sequence ID" value="KAB2344148.1"/>
    <property type="molecule type" value="Genomic_DNA"/>
</dbReference>
<keyword evidence="2 5" id="KW-0540">Nuclease</keyword>
<dbReference type="PANTHER" id="PTHR30008:SF0">
    <property type="entry name" value="EXODEOXYRIBONUCLEASE 7 LARGE SUBUNIT"/>
    <property type="match status" value="1"/>
</dbReference>
<dbReference type="Pfam" id="PF13742">
    <property type="entry name" value="tRNA_anti_2"/>
    <property type="match status" value="1"/>
</dbReference>
<name>A0A6H9YGU7_9ACTN</name>
<evidence type="ECO:0000256" key="5">
    <source>
        <dbReference type="HAMAP-Rule" id="MF_00378"/>
    </source>
</evidence>
<dbReference type="GO" id="GO:0006308">
    <property type="term" value="P:DNA catabolic process"/>
    <property type="evidence" value="ECO:0007669"/>
    <property type="project" value="UniProtKB-UniRule"/>
</dbReference>
<accession>A0A6H9YGU7</accession>
<dbReference type="Proteomes" id="UP000468735">
    <property type="component" value="Unassembled WGS sequence"/>
</dbReference>
<dbReference type="InterPro" id="IPR020579">
    <property type="entry name" value="Exonuc_VII_lsu_C"/>
</dbReference>
<dbReference type="OrthoDB" id="9802795at2"/>
<evidence type="ECO:0000313" key="10">
    <source>
        <dbReference type="Proteomes" id="UP000468735"/>
    </source>
</evidence>
<evidence type="ECO:0000256" key="6">
    <source>
        <dbReference type="RuleBase" id="RU004355"/>
    </source>
</evidence>
<gene>
    <name evidence="5" type="primary">xseA</name>
    <name evidence="9" type="ORF">F8566_31915</name>
</gene>
<comment type="similarity">
    <text evidence="5 6">Belongs to the XseA family.</text>
</comment>
<evidence type="ECO:0000256" key="4">
    <source>
        <dbReference type="ARBA" id="ARBA00022839"/>
    </source>
</evidence>
<protein>
    <recommendedName>
        <fullName evidence="5">Exodeoxyribonuclease 7 large subunit</fullName>
        <ecNumber evidence="5">3.1.11.6</ecNumber>
    </recommendedName>
    <alternativeName>
        <fullName evidence="5">Exodeoxyribonuclease VII large subunit</fullName>
        <shortName evidence="5">Exonuclease VII large subunit</shortName>
    </alternativeName>
</protein>
<keyword evidence="1 5" id="KW-0963">Cytoplasm</keyword>
<dbReference type="InterPro" id="IPR025824">
    <property type="entry name" value="OB-fold_nuc-bd_dom"/>
</dbReference>
<evidence type="ECO:0000256" key="3">
    <source>
        <dbReference type="ARBA" id="ARBA00022801"/>
    </source>
</evidence>
<dbReference type="CDD" id="cd04489">
    <property type="entry name" value="ExoVII_LU_OBF"/>
    <property type="match status" value="1"/>
</dbReference>
<organism evidence="9 10">
    <name type="scientific">Actinomadura rudentiformis</name>
    <dbReference type="NCBI Taxonomy" id="359158"/>
    <lineage>
        <taxon>Bacteria</taxon>
        <taxon>Bacillati</taxon>
        <taxon>Actinomycetota</taxon>
        <taxon>Actinomycetes</taxon>
        <taxon>Streptosporangiales</taxon>
        <taxon>Thermomonosporaceae</taxon>
        <taxon>Actinomadura</taxon>
    </lineage>
</organism>
<keyword evidence="10" id="KW-1185">Reference proteome</keyword>
<sequence>METSAESPVPVRTVLQAVGGWIGKLGRIWVEGQITDLNARGGTVYLTLRDPVANMSVRVVGPRPVFEAAGPAVTDGARVVIHAKPDFWINRGTFSLSAIEVKPVGVGELLARLERLKQLLASEGLFRPERKKPLPFLPHKIGLICGRDSDAEHDVLKNARRRWPAVAFQVENTAVQGHYAVGEVMEALRKLDADPDIEVIILTRGGGSMEDLLPFSDEALVRAVSSARTPVISAIGHEQDSPLLDLVADVRASTPTDAAKRAVPDVREQLHLIRQLRDRGRRCLSGNLDRETAWLRSIRSRPALADPIREIERQSEQAASLRDRARRCLSSALDRSSDELTHTRARLLALSPAATLNRGYAIVQRADDSVVRSNTDVKPAEPLHIRLAEGHLNVTVTDEPIG</sequence>